<gene>
    <name evidence="2" type="ORF">BDV96DRAFT_590985</name>
</gene>
<dbReference type="AlphaFoldDB" id="A0A6A5YHB2"/>
<dbReference type="EMBL" id="ML977362">
    <property type="protein sequence ID" value="KAF2106466.1"/>
    <property type="molecule type" value="Genomic_DNA"/>
</dbReference>
<keyword evidence="1" id="KW-0732">Signal</keyword>
<reference evidence="2" key="1">
    <citation type="journal article" date="2020" name="Stud. Mycol.">
        <title>101 Dothideomycetes genomes: a test case for predicting lifestyles and emergence of pathogens.</title>
        <authorList>
            <person name="Haridas S."/>
            <person name="Albert R."/>
            <person name="Binder M."/>
            <person name="Bloem J."/>
            <person name="Labutti K."/>
            <person name="Salamov A."/>
            <person name="Andreopoulos B."/>
            <person name="Baker S."/>
            <person name="Barry K."/>
            <person name="Bills G."/>
            <person name="Bluhm B."/>
            <person name="Cannon C."/>
            <person name="Castanera R."/>
            <person name="Culley D."/>
            <person name="Daum C."/>
            <person name="Ezra D."/>
            <person name="Gonzalez J."/>
            <person name="Henrissat B."/>
            <person name="Kuo A."/>
            <person name="Liang C."/>
            <person name="Lipzen A."/>
            <person name="Lutzoni F."/>
            <person name="Magnuson J."/>
            <person name="Mondo S."/>
            <person name="Nolan M."/>
            <person name="Ohm R."/>
            <person name="Pangilinan J."/>
            <person name="Park H.-J."/>
            <person name="Ramirez L."/>
            <person name="Alfaro M."/>
            <person name="Sun H."/>
            <person name="Tritt A."/>
            <person name="Yoshinaga Y."/>
            <person name="Zwiers L.-H."/>
            <person name="Turgeon B."/>
            <person name="Goodwin S."/>
            <person name="Spatafora J."/>
            <person name="Crous P."/>
            <person name="Grigoriev I."/>
        </authorList>
    </citation>
    <scope>NUCLEOTIDE SEQUENCE</scope>
    <source>
        <strain evidence="2">CBS 627.86</strain>
    </source>
</reference>
<name>A0A6A5YHB2_9PLEO</name>
<keyword evidence="3" id="KW-1185">Reference proteome</keyword>
<proteinExistence type="predicted"/>
<accession>A0A6A5YHB2</accession>
<protein>
    <submittedName>
        <fullName evidence="2">Uncharacterized protein</fullName>
    </submittedName>
</protein>
<evidence type="ECO:0000256" key="1">
    <source>
        <dbReference type="SAM" id="SignalP"/>
    </source>
</evidence>
<feature type="signal peptide" evidence="1">
    <location>
        <begin position="1"/>
        <end position="18"/>
    </location>
</feature>
<organism evidence="2 3">
    <name type="scientific">Lophiotrema nucula</name>
    <dbReference type="NCBI Taxonomy" id="690887"/>
    <lineage>
        <taxon>Eukaryota</taxon>
        <taxon>Fungi</taxon>
        <taxon>Dikarya</taxon>
        <taxon>Ascomycota</taxon>
        <taxon>Pezizomycotina</taxon>
        <taxon>Dothideomycetes</taxon>
        <taxon>Pleosporomycetidae</taxon>
        <taxon>Pleosporales</taxon>
        <taxon>Lophiotremataceae</taxon>
        <taxon>Lophiotrema</taxon>
    </lineage>
</organism>
<dbReference type="Proteomes" id="UP000799770">
    <property type="component" value="Unassembled WGS sequence"/>
</dbReference>
<evidence type="ECO:0000313" key="2">
    <source>
        <dbReference type="EMBL" id="KAF2106466.1"/>
    </source>
</evidence>
<feature type="chain" id="PRO_5025582347" evidence="1">
    <location>
        <begin position="19"/>
        <end position="110"/>
    </location>
</feature>
<sequence length="110" mass="10135">MISVKLLAVALLASVASAQEGISLLSSTQSEPITSVLEASSAASAAASSAAESVLSSVLSASSAAAASASSASQTGSAAPAASTGAAPLNDAPYAALLGAGGAAVVNLFL</sequence>
<evidence type="ECO:0000313" key="3">
    <source>
        <dbReference type="Proteomes" id="UP000799770"/>
    </source>
</evidence>